<organism evidence="4 5">
    <name type="scientific">Mastigocoleus testarum BC008</name>
    <dbReference type="NCBI Taxonomy" id="371196"/>
    <lineage>
        <taxon>Bacteria</taxon>
        <taxon>Bacillati</taxon>
        <taxon>Cyanobacteriota</taxon>
        <taxon>Cyanophyceae</taxon>
        <taxon>Nostocales</taxon>
        <taxon>Hapalosiphonaceae</taxon>
        <taxon>Mastigocoleus</taxon>
    </lineage>
</organism>
<keyword evidence="5" id="KW-1185">Reference proteome</keyword>
<dbReference type="Pfam" id="PF12849">
    <property type="entry name" value="PBP_like_2"/>
    <property type="match status" value="1"/>
</dbReference>
<accession>A0A0V7ZW53</accession>
<dbReference type="PANTHER" id="PTHR30570">
    <property type="entry name" value="PERIPLASMIC PHOSPHATE BINDING COMPONENT OF PHOSPHATE ABC TRANSPORTER"/>
    <property type="match status" value="1"/>
</dbReference>
<evidence type="ECO:0000259" key="3">
    <source>
        <dbReference type="Pfam" id="PF12849"/>
    </source>
</evidence>
<dbReference type="AlphaFoldDB" id="A0A0V7ZW53"/>
<proteinExistence type="predicted"/>
<dbReference type="OrthoDB" id="454818at2"/>
<dbReference type="CDD" id="cd13653">
    <property type="entry name" value="PBP2_phosphate_like_1"/>
    <property type="match status" value="1"/>
</dbReference>
<gene>
    <name evidence="4" type="ORF">BC008_33630</name>
</gene>
<protein>
    <submittedName>
        <fullName evidence="4">Porin</fullName>
    </submittedName>
</protein>
<name>A0A0V7ZW53_9CYAN</name>
<evidence type="ECO:0000256" key="2">
    <source>
        <dbReference type="SAM" id="MobiDB-lite"/>
    </source>
</evidence>
<comment type="caution">
    <text evidence="4">The sequence shown here is derived from an EMBL/GenBank/DDBJ whole genome shotgun (WGS) entry which is preliminary data.</text>
</comment>
<feature type="region of interest" description="Disordered" evidence="2">
    <location>
        <begin position="69"/>
        <end position="99"/>
    </location>
</feature>
<dbReference type="SUPFAM" id="SSF53850">
    <property type="entry name" value="Periplasmic binding protein-like II"/>
    <property type="match status" value="1"/>
</dbReference>
<keyword evidence="1" id="KW-0732">Signal</keyword>
<evidence type="ECO:0000256" key="1">
    <source>
        <dbReference type="ARBA" id="ARBA00022729"/>
    </source>
</evidence>
<dbReference type="PANTHER" id="PTHR30570:SF1">
    <property type="entry name" value="PHOSPHATE-BINDING PROTEIN PSTS"/>
    <property type="match status" value="1"/>
</dbReference>
<dbReference type="Gene3D" id="3.40.190.10">
    <property type="entry name" value="Periplasmic binding protein-like II"/>
    <property type="match status" value="2"/>
</dbReference>
<reference evidence="4 5" key="1">
    <citation type="journal article" date="2015" name="Genome Announc.">
        <title>Draft Genome of the Euendolithic (true boring) Cyanobacterium Mastigocoleus testarum strain BC008.</title>
        <authorList>
            <person name="Guida B.S."/>
            <person name="Garcia-Pichel F."/>
        </authorList>
    </citation>
    <scope>NUCLEOTIDE SEQUENCE [LARGE SCALE GENOMIC DNA]</scope>
    <source>
        <strain evidence="4 5">BC008</strain>
    </source>
</reference>
<dbReference type="InterPro" id="IPR024370">
    <property type="entry name" value="PBP_domain"/>
</dbReference>
<dbReference type="Proteomes" id="UP000053372">
    <property type="component" value="Unassembled WGS sequence"/>
</dbReference>
<dbReference type="EMBL" id="LMTZ01000055">
    <property type="protein sequence ID" value="KST68594.1"/>
    <property type="molecule type" value="Genomic_DNA"/>
</dbReference>
<dbReference type="InterPro" id="IPR050811">
    <property type="entry name" value="Phosphate_ABC_transporter"/>
</dbReference>
<sequence>MLLPILLLGGSYWWLLASKSDVTAQNSKKLLSNNPITLEGKSETKALDSKKFLANSLIIQKDKSDLKAQSNKQKLANNPINRESTQKNQPVSLSFSKPTSVAPGTNIKIDGSTSMAIINQNLQKGFESKFQGTSVVTTAYGSGHGIKALIDNKVDIAAVSRTLTPEEEAQGLVAIPMGSDAIAVMVGKDNLFIKEGLTSNQVADIFQGKVNNWSEVGGSDGSILVMNRPPVSGTHQTFKKVALGGNNFGTTPNITTLPRDETTGLIRALSLNGIAYATFPQVQNQSMARVIPIDGLTPQASNYPYKRNLFYVYKNPPSPAVKAFLGYATSPQGKKVALVDK</sequence>
<evidence type="ECO:0000313" key="5">
    <source>
        <dbReference type="Proteomes" id="UP000053372"/>
    </source>
</evidence>
<feature type="domain" description="PBP" evidence="3">
    <location>
        <begin position="103"/>
        <end position="331"/>
    </location>
</feature>
<evidence type="ECO:0000313" key="4">
    <source>
        <dbReference type="EMBL" id="KST68594.1"/>
    </source>
</evidence>